<evidence type="ECO:0000313" key="3">
    <source>
        <dbReference type="Proteomes" id="UP000503349"/>
    </source>
</evidence>
<feature type="compositionally biased region" description="Basic and acidic residues" evidence="1">
    <location>
        <begin position="213"/>
        <end position="224"/>
    </location>
</feature>
<feature type="compositionally biased region" description="Polar residues" evidence="1">
    <location>
        <begin position="203"/>
        <end position="212"/>
    </location>
</feature>
<accession>A0A6G1PUH0</accession>
<feature type="region of interest" description="Disordered" evidence="1">
    <location>
        <begin position="199"/>
        <end position="228"/>
    </location>
</feature>
<feature type="compositionally biased region" description="Polar residues" evidence="1">
    <location>
        <begin position="9"/>
        <end position="22"/>
    </location>
</feature>
<keyword evidence="3" id="KW-1185">Reference proteome</keyword>
<sequence length="317" mass="34452">MELHCLPTKTPTSASSCSTDPSYDNCPPFSQRGRAKGKEMESKVECPGSPLPGLAPAVAGVPKLVTGGRGPGVWPDHSYCSWRGGLGKQDWEVELGPVTYKAGGEGGVEQGGTWGQEDRAHLIQTPSPPQSEEHRSALSVYDNLPNGVTPDSLQEVLDMETSFQQQEQMEQAQAPNQIQGLMEDEGVCQEKSSWSSCKIILSESGSSNQNQNPDKDKKHEKEPELDSGADLMLHLQLPMSSAQQHLTESSTQLSLTGCQALWSPAETQEPKQSSCVPRVPPPVPLADPSASALRSLLTSLQQQIVQQREQYEERIIR</sequence>
<proteinExistence type="predicted"/>
<organism evidence="2 3">
    <name type="scientific">Channa argus</name>
    <name type="common">Northern snakehead</name>
    <name type="synonym">Ophicephalus argus</name>
    <dbReference type="NCBI Taxonomy" id="215402"/>
    <lineage>
        <taxon>Eukaryota</taxon>
        <taxon>Metazoa</taxon>
        <taxon>Chordata</taxon>
        <taxon>Craniata</taxon>
        <taxon>Vertebrata</taxon>
        <taxon>Euteleostomi</taxon>
        <taxon>Actinopterygii</taxon>
        <taxon>Neopterygii</taxon>
        <taxon>Teleostei</taxon>
        <taxon>Neoteleostei</taxon>
        <taxon>Acanthomorphata</taxon>
        <taxon>Anabantaria</taxon>
        <taxon>Anabantiformes</taxon>
        <taxon>Channoidei</taxon>
        <taxon>Channidae</taxon>
        <taxon>Channa</taxon>
    </lineage>
</organism>
<name>A0A6G1PUH0_CHAAH</name>
<reference evidence="3" key="2">
    <citation type="submission" date="2019-02" db="EMBL/GenBank/DDBJ databases">
        <title>Opniocepnalus argus Var Kimnra genome.</title>
        <authorList>
            <person name="Zhou C."/>
            <person name="Xiao S."/>
        </authorList>
    </citation>
    <scope>NUCLEOTIDE SEQUENCE [LARGE SCALE GENOMIC DNA]</scope>
</reference>
<reference evidence="2 3" key="1">
    <citation type="submission" date="2019-02" db="EMBL/GenBank/DDBJ databases">
        <title>Opniocepnalus argus genome.</title>
        <authorList>
            <person name="Zhou C."/>
            <person name="Xiao S."/>
        </authorList>
    </citation>
    <scope>NUCLEOTIDE SEQUENCE [LARGE SCALE GENOMIC DNA]</scope>
    <source>
        <strain evidence="2">OARG1902GOOAL</strain>
        <tissue evidence="2">Muscle</tissue>
    </source>
</reference>
<dbReference type="AlphaFoldDB" id="A0A6G1PUH0"/>
<evidence type="ECO:0000256" key="1">
    <source>
        <dbReference type="SAM" id="MobiDB-lite"/>
    </source>
</evidence>
<evidence type="ECO:0000313" key="2">
    <source>
        <dbReference type="EMBL" id="KAF3693833.1"/>
    </source>
</evidence>
<feature type="region of interest" description="Disordered" evidence="1">
    <location>
        <begin position="1"/>
        <end position="55"/>
    </location>
</feature>
<protein>
    <submittedName>
        <fullName evidence="2">Uncharacterized protein</fullName>
    </submittedName>
</protein>
<dbReference type="Proteomes" id="UP000503349">
    <property type="component" value="Chromosome 9"/>
</dbReference>
<dbReference type="EMBL" id="CM015720">
    <property type="protein sequence ID" value="KAF3693833.1"/>
    <property type="molecule type" value="Genomic_DNA"/>
</dbReference>
<gene>
    <name evidence="2" type="ORF">EXN66_Car009509</name>
</gene>